<dbReference type="GO" id="GO:0004333">
    <property type="term" value="F:fumarate hydratase activity"/>
    <property type="evidence" value="ECO:0007669"/>
    <property type="project" value="InterPro"/>
</dbReference>
<dbReference type="InterPro" id="IPR024083">
    <property type="entry name" value="Fumarase/histidase_N"/>
</dbReference>
<dbReference type="InterPro" id="IPR008948">
    <property type="entry name" value="L-Aspartase-like"/>
</dbReference>
<sequence>MTPSEDLKMRIEKDSMGEIQVSSSVYWGAQTQRSLDNFKIGNEHFPREFIRAYGIL</sequence>
<proteinExistence type="predicted"/>
<dbReference type="PANTHER" id="PTHR11444:SF1">
    <property type="entry name" value="FUMARATE HYDRATASE, MITOCHONDRIAL"/>
    <property type="match status" value="1"/>
</dbReference>
<dbReference type="GO" id="GO:0006108">
    <property type="term" value="P:malate metabolic process"/>
    <property type="evidence" value="ECO:0007669"/>
    <property type="project" value="TreeGrafter"/>
</dbReference>
<dbReference type="SUPFAM" id="SSF48557">
    <property type="entry name" value="L-aspartase-like"/>
    <property type="match status" value="1"/>
</dbReference>
<accession>A0A382SRX5</accession>
<organism evidence="1">
    <name type="scientific">marine metagenome</name>
    <dbReference type="NCBI Taxonomy" id="408172"/>
    <lineage>
        <taxon>unclassified sequences</taxon>
        <taxon>metagenomes</taxon>
        <taxon>ecological metagenomes</taxon>
    </lineage>
</organism>
<dbReference type="GO" id="GO:0006106">
    <property type="term" value="P:fumarate metabolic process"/>
    <property type="evidence" value="ECO:0007669"/>
    <property type="project" value="InterPro"/>
</dbReference>
<protein>
    <recommendedName>
        <fullName evidence="2">Fumarate lyase N-terminal domain-containing protein</fullName>
    </recommendedName>
</protein>
<feature type="non-terminal residue" evidence="1">
    <location>
        <position position="1"/>
    </location>
</feature>
<evidence type="ECO:0000313" key="1">
    <source>
        <dbReference type="EMBL" id="SVD11957.1"/>
    </source>
</evidence>
<feature type="non-terminal residue" evidence="1">
    <location>
        <position position="56"/>
    </location>
</feature>
<gene>
    <name evidence="1" type="ORF">METZ01_LOCUS364811</name>
</gene>
<dbReference type="InterPro" id="IPR005677">
    <property type="entry name" value="Fum_hydII"/>
</dbReference>
<dbReference type="PANTHER" id="PTHR11444">
    <property type="entry name" value="ASPARTATEAMMONIA/ARGININOSUCCINATE/ADENYLOSUCCINATE LYASE"/>
    <property type="match status" value="1"/>
</dbReference>
<reference evidence="1" key="1">
    <citation type="submission" date="2018-05" db="EMBL/GenBank/DDBJ databases">
        <authorList>
            <person name="Lanie J.A."/>
            <person name="Ng W.-L."/>
            <person name="Kazmierczak K.M."/>
            <person name="Andrzejewski T.M."/>
            <person name="Davidsen T.M."/>
            <person name="Wayne K.J."/>
            <person name="Tettelin H."/>
            <person name="Glass J.I."/>
            <person name="Rusch D."/>
            <person name="Podicherti R."/>
            <person name="Tsui H.-C.T."/>
            <person name="Winkler M.E."/>
        </authorList>
    </citation>
    <scope>NUCLEOTIDE SEQUENCE</scope>
</reference>
<name>A0A382SRX5_9ZZZZ</name>
<dbReference type="GO" id="GO:0006099">
    <property type="term" value="P:tricarboxylic acid cycle"/>
    <property type="evidence" value="ECO:0007669"/>
    <property type="project" value="TreeGrafter"/>
</dbReference>
<dbReference type="Gene3D" id="1.10.275.10">
    <property type="entry name" value="Fumarase/aspartase (N-terminal domain)"/>
    <property type="match status" value="1"/>
</dbReference>
<dbReference type="EMBL" id="UINC01130716">
    <property type="protein sequence ID" value="SVD11957.1"/>
    <property type="molecule type" value="Genomic_DNA"/>
</dbReference>
<dbReference type="AlphaFoldDB" id="A0A382SRX5"/>
<evidence type="ECO:0008006" key="2">
    <source>
        <dbReference type="Google" id="ProtNLM"/>
    </source>
</evidence>